<evidence type="ECO:0000313" key="1">
    <source>
        <dbReference type="EMBL" id="ABR16759.1"/>
    </source>
</evidence>
<dbReference type="Gene3D" id="3.20.170.20">
    <property type="entry name" value="Protein of unknown function DUF952"/>
    <property type="match status" value="1"/>
</dbReference>
<organism evidence="1">
    <name type="scientific">Picea sitchensis</name>
    <name type="common">Sitka spruce</name>
    <name type="synonym">Pinus sitchensis</name>
    <dbReference type="NCBI Taxonomy" id="3332"/>
    <lineage>
        <taxon>Eukaryota</taxon>
        <taxon>Viridiplantae</taxon>
        <taxon>Streptophyta</taxon>
        <taxon>Embryophyta</taxon>
        <taxon>Tracheophyta</taxon>
        <taxon>Spermatophyta</taxon>
        <taxon>Pinopsida</taxon>
        <taxon>Pinidae</taxon>
        <taxon>Conifers I</taxon>
        <taxon>Pinales</taxon>
        <taxon>Pinaceae</taxon>
        <taxon>Picea</taxon>
    </lineage>
</organism>
<dbReference type="AlphaFoldDB" id="B8LM79"/>
<dbReference type="OMA" id="EYVYRIS"/>
<name>B8LM79_PICSI</name>
<evidence type="ECO:0008006" key="2">
    <source>
        <dbReference type="Google" id="ProtNLM"/>
    </source>
</evidence>
<accession>B8LM79</accession>
<reference evidence="1" key="1">
    <citation type="submission" date="2007-06" db="EMBL/GenBank/DDBJ databases">
        <title>Full length cDNA sequences from Sitka Spruce (Picea sitchensis).</title>
        <authorList>
            <person name="Ralph S.G."/>
            <person name="Chun H.E."/>
            <person name="Liao N."/>
            <person name="Ali J."/>
            <person name="Reid K."/>
            <person name="Kolosova N."/>
            <person name="Cooper N."/>
            <person name="Cullis C."/>
            <person name="Jancsik S."/>
            <person name="Moore R."/>
            <person name="Mayo M."/>
            <person name="Wagner S."/>
            <person name="Holt R.A."/>
            <person name="Jones S.J.M."/>
            <person name="Marra M.A."/>
            <person name="Ritland C.E."/>
            <person name="Ritland K."/>
            <person name="Bohlmann J."/>
        </authorList>
    </citation>
    <scope>NUCLEOTIDE SEQUENCE</scope>
    <source>
        <tissue evidence="1">Green portion of the leader tissue</tissue>
    </source>
</reference>
<dbReference type="PANTHER" id="PTHR34129:SF1">
    <property type="entry name" value="DUF952 DOMAIN-CONTAINING PROTEIN"/>
    <property type="match status" value="1"/>
</dbReference>
<dbReference type="EMBL" id="EF676885">
    <property type="protein sequence ID" value="ABR16759.1"/>
    <property type="molecule type" value="mRNA"/>
</dbReference>
<protein>
    <recommendedName>
        <fullName evidence="2">DUF952 domain-containing protein</fullName>
    </recommendedName>
</protein>
<dbReference type="SUPFAM" id="SSF56399">
    <property type="entry name" value="ADP-ribosylation"/>
    <property type="match status" value="1"/>
</dbReference>
<dbReference type="InterPro" id="IPR009297">
    <property type="entry name" value="DUF952"/>
</dbReference>
<dbReference type="Pfam" id="PF06108">
    <property type="entry name" value="DUF952"/>
    <property type="match status" value="1"/>
</dbReference>
<dbReference type="PANTHER" id="PTHR34129">
    <property type="entry name" value="BLR1139 PROTEIN"/>
    <property type="match status" value="1"/>
</dbReference>
<sequence length="126" mass="13916">MGEEKEQETPAVLIYRVSTEAEWNELQQTGSTLGGDLDKQTGCIHLSTDSQVKGVLEIFFSGRRDLYLLKLEAAKLGEGLIYESADGLNFFPHFYGPSGSFTPLTVDPIIEVSKLELVDGNFVLPF</sequence>
<proteinExistence type="evidence at transcript level"/>